<comment type="caution">
    <text evidence="2">The sequence shown here is derived from an EMBL/GenBank/DDBJ whole genome shotgun (WGS) entry which is preliminary data.</text>
</comment>
<dbReference type="GO" id="GO:0008081">
    <property type="term" value="F:phosphoric diester hydrolase activity"/>
    <property type="evidence" value="ECO:0007669"/>
    <property type="project" value="InterPro"/>
</dbReference>
<accession>X1E7Z5</accession>
<dbReference type="Pfam" id="PF03009">
    <property type="entry name" value="GDPD"/>
    <property type="match status" value="1"/>
</dbReference>
<dbReference type="InterPro" id="IPR030395">
    <property type="entry name" value="GP_PDE_dom"/>
</dbReference>
<feature type="domain" description="GP-PDE" evidence="1">
    <location>
        <begin position="1"/>
        <end position="142"/>
    </location>
</feature>
<name>X1E7Z5_9ZZZZ</name>
<evidence type="ECO:0000313" key="2">
    <source>
        <dbReference type="EMBL" id="GAH13294.1"/>
    </source>
</evidence>
<organism evidence="2">
    <name type="scientific">marine sediment metagenome</name>
    <dbReference type="NCBI Taxonomy" id="412755"/>
    <lineage>
        <taxon>unclassified sequences</taxon>
        <taxon>metagenomes</taxon>
        <taxon>ecological metagenomes</taxon>
    </lineage>
</organism>
<feature type="non-terminal residue" evidence="2">
    <location>
        <position position="142"/>
    </location>
</feature>
<gene>
    <name evidence="2" type="ORF">S01H4_63287</name>
</gene>
<dbReference type="SUPFAM" id="SSF51695">
    <property type="entry name" value="PLC-like phosphodiesterases"/>
    <property type="match status" value="1"/>
</dbReference>
<feature type="non-terminal residue" evidence="2">
    <location>
        <position position="1"/>
    </location>
</feature>
<proteinExistence type="predicted"/>
<reference evidence="2" key="1">
    <citation type="journal article" date="2014" name="Front. Microbiol.">
        <title>High frequency of phylogenetically diverse reductive dehalogenase-homologous genes in deep subseafloor sedimentary metagenomes.</title>
        <authorList>
            <person name="Kawai M."/>
            <person name="Futagami T."/>
            <person name="Toyoda A."/>
            <person name="Takaki Y."/>
            <person name="Nishi S."/>
            <person name="Hori S."/>
            <person name="Arai W."/>
            <person name="Tsubouchi T."/>
            <person name="Morono Y."/>
            <person name="Uchiyama I."/>
            <person name="Ito T."/>
            <person name="Fujiyama A."/>
            <person name="Inagaki F."/>
            <person name="Takami H."/>
        </authorList>
    </citation>
    <scope>NUCLEOTIDE SEQUENCE</scope>
    <source>
        <strain evidence="2">Expedition CK06-06</strain>
    </source>
</reference>
<dbReference type="Gene3D" id="3.20.20.190">
    <property type="entry name" value="Phosphatidylinositol (PI) phosphodiesterase"/>
    <property type="match status" value="1"/>
</dbReference>
<dbReference type="GO" id="GO:0006629">
    <property type="term" value="P:lipid metabolic process"/>
    <property type="evidence" value="ECO:0007669"/>
    <property type="project" value="InterPro"/>
</dbReference>
<dbReference type="EMBL" id="BART01038017">
    <property type="protein sequence ID" value="GAH13294.1"/>
    <property type="molecule type" value="Genomic_DNA"/>
</dbReference>
<evidence type="ECO:0000259" key="1">
    <source>
        <dbReference type="PROSITE" id="PS51704"/>
    </source>
</evidence>
<dbReference type="PROSITE" id="PS51704">
    <property type="entry name" value="GP_PDE"/>
    <property type="match status" value="1"/>
</dbReference>
<dbReference type="PANTHER" id="PTHR46211">
    <property type="entry name" value="GLYCEROPHOSPHORYL DIESTER PHOSPHODIESTERASE"/>
    <property type="match status" value="1"/>
</dbReference>
<dbReference type="AlphaFoldDB" id="X1E7Z5"/>
<dbReference type="PANTHER" id="PTHR46211:SF8">
    <property type="entry name" value="PHOSPHODIESTERASE"/>
    <property type="match status" value="1"/>
</dbReference>
<protein>
    <recommendedName>
        <fullName evidence="1">GP-PDE domain-containing protein</fullName>
    </recommendedName>
</protein>
<dbReference type="InterPro" id="IPR017946">
    <property type="entry name" value="PLC-like_Pdiesterase_TIM-brl"/>
</dbReference>
<sequence>TDTFQTTGIRGLIKEMTLEELKALDCGEGEKIPTLNELIGIAKGKIGLQVEIKVRGMEKQLVSILKEEDLIESSIISCFLHNKLLKIQKLEPKLKLGALIPYLPEAQMNWENRKRIIKNAVNKNFFAIHPEYQQIDQRYIEF</sequence>